<dbReference type="EMBL" id="RKHG01000001">
    <property type="protein sequence ID" value="ROR54251.1"/>
    <property type="molecule type" value="Genomic_DNA"/>
</dbReference>
<feature type="transmembrane region" description="Helical" evidence="2">
    <location>
        <begin position="136"/>
        <end position="156"/>
    </location>
</feature>
<evidence type="ECO:0000313" key="3">
    <source>
        <dbReference type="EMBL" id="ROR54251.1"/>
    </source>
</evidence>
<evidence type="ECO:0000313" key="4">
    <source>
        <dbReference type="Proteomes" id="UP000275749"/>
    </source>
</evidence>
<evidence type="ECO:0000256" key="2">
    <source>
        <dbReference type="SAM" id="Phobius"/>
    </source>
</evidence>
<dbReference type="Proteomes" id="UP000275749">
    <property type="component" value="Unassembled WGS sequence"/>
</dbReference>
<evidence type="ECO:0000256" key="1">
    <source>
        <dbReference type="SAM" id="MobiDB-lite"/>
    </source>
</evidence>
<organism evidence="3 4">
    <name type="scientific">Luteococcus japonicus</name>
    <dbReference type="NCBI Taxonomy" id="33984"/>
    <lineage>
        <taxon>Bacteria</taxon>
        <taxon>Bacillati</taxon>
        <taxon>Actinomycetota</taxon>
        <taxon>Actinomycetes</taxon>
        <taxon>Propionibacteriales</taxon>
        <taxon>Propionibacteriaceae</taxon>
        <taxon>Luteococcus</taxon>
    </lineage>
</organism>
<name>A0A3N1ZTR6_9ACTN</name>
<accession>A0A3N1ZTR6</accession>
<protein>
    <submittedName>
        <fullName evidence="3">Uncharacterized protein</fullName>
    </submittedName>
</protein>
<proteinExistence type="predicted"/>
<feature type="transmembrane region" description="Helical" evidence="2">
    <location>
        <begin position="102"/>
        <end position="124"/>
    </location>
</feature>
<feature type="transmembrane region" description="Helical" evidence="2">
    <location>
        <begin position="26"/>
        <end position="48"/>
    </location>
</feature>
<sequence length="215" mass="23304">MSSEQAVDEVTGVRRQPAVAARTRALLVQLAGALLVSLIGLGCALMSSHTLMRLEQTSRLWPMVANLASILLVLVCLLQFHVWRQAQKEWTGAKDVSLMHLLTPSASARWVAVLCGLAGPWACLQMAEQTARQEQAHWWALACGVSAILATGFGGIHQFNPAGPRGVLPQRMDHARRVITADEERHVDPEADTIVLRREQPDGGAPGRGSSHPDC</sequence>
<feature type="transmembrane region" description="Helical" evidence="2">
    <location>
        <begin position="60"/>
        <end position="82"/>
    </location>
</feature>
<keyword evidence="2" id="KW-0472">Membrane</keyword>
<reference evidence="3 4" key="1">
    <citation type="submission" date="2018-11" db="EMBL/GenBank/DDBJ databases">
        <title>Sequencing the genomes of 1000 actinobacteria strains.</title>
        <authorList>
            <person name="Klenk H.-P."/>
        </authorList>
    </citation>
    <scope>NUCLEOTIDE SEQUENCE [LARGE SCALE GENOMIC DNA]</scope>
    <source>
        <strain evidence="3 4">DSM 10546</strain>
    </source>
</reference>
<feature type="compositionally biased region" description="Basic and acidic residues" evidence="1">
    <location>
        <begin position="189"/>
        <end position="201"/>
    </location>
</feature>
<keyword evidence="2" id="KW-1133">Transmembrane helix</keyword>
<comment type="caution">
    <text evidence="3">The sequence shown here is derived from an EMBL/GenBank/DDBJ whole genome shotgun (WGS) entry which is preliminary data.</text>
</comment>
<dbReference type="RefSeq" id="WP_123575420.1">
    <property type="nucleotide sequence ID" value="NZ_RKHG01000001.1"/>
</dbReference>
<keyword evidence="2" id="KW-0812">Transmembrane</keyword>
<gene>
    <name evidence="3" type="ORF">EDD41_1448</name>
</gene>
<dbReference type="AlphaFoldDB" id="A0A3N1ZTR6"/>
<feature type="region of interest" description="Disordered" evidence="1">
    <location>
        <begin position="189"/>
        <end position="215"/>
    </location>
</feature>